<dbReference type="Pfam" id="PF13460">
    <property type="entry name" value="NAD_binding_10"/>
    <property type="match status" value="1"/>
</dbReference>
<proteinExistence type="predicted"/>
<evidence type="ECO:0000259" key="1">
    <source>
        <dbReference type="Pfam" id="PF13460"/>
    </source>
</evidence>
<name>A0A1W6YTF6_9BORD</name>
<evidence type="ECO:0000313" key="3">
    <source>
        <dbReference type="Proteomes" id="UP000194151"/>
    </source>
</evidence>
<dbReference type="OrthoDB" id="5510591at2"/>
<dbReference type="InterPro" id="IPR052718">
    <property type="entry name" value="NmrA-type_oxidoreductase"/>
</dbReference>
<dbReference type="EMBL" id="CP021108">
    <property type="protein sequence ID" value="ARP84268.1"/>
    <property type="molecule type" value="Genomic_DNA"/>
</dbReference>
<dbReference type="CDD" id="cd05269">
    <property type="entry name" value="TMR_SDR_a"/>
    <property type="match status" value="1"/>
</dbReference>
<dbReference type="PANTHER" id="PTHR47129:SF1">
    <property type="entry name" value="NMRA-LIKE DOMAIN-CONTAINING PROTEIN"/>
    <property type="match status" value="1"/>
</dbReference>
<dbReference type="STRING" id="1416806.CAL12_27940"/>
<dbReference type="SUPFAM" id="SSF51735">
    <property type="entry name" value="NAD(P)-binding Rossmann-fold domains"/>
    <property type="match status" value="1"/>
</dbReference>
<dbReference type="AlphaFoldDB" id="A0A1W6YTF6"/>
<dbReference type="RefSeq" id="WP_086067574.1">
    <property type="nucleotide sequence ID" value="NZ_CP021108.1"/>
</dbReference>
<reference evidence="2 3" key="1">
    <citation type="submission" date="2017-05" db="EMBL/GenBank/DDBJ databases">
        <title>Complete and WGS of Bordetella genogroups.</title>
        <authorList>
            <person name="Spilker T."/>
            <person name="LiPuma J."/>
        </authorList>
    </citation>
    <scope>NUCLEOTIDE SEQUENCE [LARGE SCALE GENOMIC DNA]</scope>
    <source>
        <strain evidence="2 3">AU19157</strain>
    </source>
</reference>
<sequence>MTIAITGATGQLGRLVVQELLRTVPAGELVALVRTPAKAADLGIAARLADYTRPETLPPALAGVDTLLLISGNEVGQRIAQHRNVIDAAQRAGVRRIVYTSLLHADTSPLSLAPEHLETENAIKASGLAYTLLRNGWYIENHTGAIQPALSTGVLAGASGEGRFSAAARADYALAAATVLTGSGHEGKTYELAGDEPYTRAQFAAEVARQAGKPVVYRNMTEAEYAQALAGVGLPAPIAQAVASWDALAADGALYDDSGVLARLIGRPTTPLSKVIAQALA</sequence>
<dbReference type="InterPro" id="IPR036291">
    <property type="entry name" value="NAD(P)-bd_dom_sf"/>
</dbReference>
<dbReference type="InterPro" id="IPR016040">
    <property type="entry name" value="NAD(P)-bd_dom"/>
</dbReference>
<organism evidence="2 3">
    <name type="scientific">Bordetella genomosp. 8</name>
    <dbReference type="NCBI Taxonomy" id="1416806"/>
    <lineage>
        <taxon>Bacteria</taxon>
        <taxon>Pseudomonadati</taxon>
        <taxon>Pseudomonadota</taxon>
        <taxon>Betaproteobacteria</taxon>
        <taxon>Burkholderiales</taxon>
        <taxon>Alcaligenaceae</taxon>
        <taxon>Bordetella</taxon>
    </lineage>
</organism>
<dbReference type="KEGG" id="bgv:CAL12_27940"/>
<accession>A0A1W6YTF6</accession>
<keyword evidence="3" id="KW-1185">Reference proteome</keyword>
<gene>
    <name evidence="2" type="ORF">CAL12_27940</name>
</gene>
<feature type="domain" description="NAD(P)-binding" evidence="1">
    <location>
        <begin position="7"/>
        <end position="155"/>
    </location>
</feature>
<dbReference type="Gene3D" id="3.40.50.720">
    <property type="entry name" value="NAD(P)-binding Rossmann-like Domain"/>
    <property type="match status" value="1"/>
</dbReference>
<dbReference type="Proteomes" id="UP000194151">
    <property type="component" value="Chromosome"/>
</dbReference>
<dbReference type="PANTHER" id="PTHR47129">
    <property type="entry name" value="QUINONE OXIDOREDUCTASE 2"/>
    <property type="match status" value="1"/>
</dbReference>
<dbReference type="Gene3D" id="3.90.25.10">
    <property type="entry name" value="UDP-galactose 4-epimerase, domain 1"/>
    <property type="match status" value="1"/>
</dbReference>
<protein>
    <submittedName>
        <fullName evidence="2">NAD(P)-dependent oxidoreductase</fullName>
    </submittedName>
</protein>
<evidence type="ECO:0000313" key="2">
    <source>
        <dbReference type="EMBL" id="ARP84268.1"/>
    </source>
</evidence>